<dbReference type="OMA" id="WAGACKT"/>
<protein>
    <submittedName>
        <fullName evidence="2">Uncharacterized protein</fullName>
    </submittedName>
</protein>
<dbReference type="Proteomes" id="UP000887568">
    <property type="component" value="Unplaced"/>
</dbReference>
<evidence type="ECO:0000313" key="3">
    <source>
        <dbReference type="Proteomes" id="UP000887568"/>
    </source>
</evidence>
<feature type="compositionally biased region" description="Polar residues" evidence="1">
    <location>
        <begin position="235"/>
        <end position="251"/>
    </location>
</feature>
<name>A0A914BCH6_PATMI</name>
<feature type="region of interest" description="Disordered" evidence="1">
    <location>
        <begin position="172"/>
        <end position="199"/>
    </location>
</feature>
<feature type="compositionally biased region" description="Basic residues" evidence="1">
    <location>
        <begin position="502"/>
        <end position="511"/>
    </location>
</feature>
<evidence type="ECO:0000313" key="2">
    <source>
        <dbReference type="EnsemblMetazoa" id="XP_038073749.1"/>
    </source>
</evidence>
<feature type="compositionally biased region" description="Polar residues" evidence="1">
    <location>
        <begin position="31"/>
        <end position="50"/>
    </location>
</feature>
<feature type="region of interest" description="Disordered" evidence="1">
    <location>
        <begin position="30"/>
        <end position="69"/>
    </location>
</feature>
<sequence length="580" mass="64931">MATQLEMRETDSSYVGTSICRNGRTFVHRVPSSTSTTTGHQDQILGSQSSDSRRHSNLTGRMTSYGERDHGDTGAFLQQFTNSVSRALHKQTCTCNGRTYTADELRLKSNPAIFAPNFLEVFRRGNDSLPLIPGDTTRGATTGQKSPRVVEAGLKSYTKPKAKSEYEFEPLQRRGNPPRKVKMLGKASPTKRQRKEVNLPEKLDVVDKSGQNWQIVQDLLSKQHKRTSERLRPLDSSQVTTESLTPPNSSRIGRHQGDILSKHAPDGIPNQPYCRREADMDPERSALELEEPKMAHYQAPTRKVLEFTESPRSNPSSVPRYMPDQTNHKPMSMPDIRKGNITYKDYRGMLASLTRDGDVYTEISIGDPIGLNQPSRETGSLTLPSLNTVNNSNTTTRLNKSKLPLELESLYTRGGLKISTLRIDSEGTLPGDFLNRNKEELRQMYPMYDWRVANGARELGDRKGRNPPTIGTKETSTVPSMLQLPDKFSSVQHNSPREKSRFIGKRQNKKAVRSEKNRASERLDAVKEDLDKTGDVAAVLEQISAGQLPGEIRPASGLFPRQPPPTPMDGRRKRVADTQP</sequence>
<dbReference type="EnsemblMetazoa" id="XM_038217821.1">
    <property type="protein sequence ID" value="XP_038073749.1"/>
    <property type="gene ID" value="LOC119741887"/>
</dbReference>
<keyword evidence="3" id="KW-1185">Reference proteome</keyword>
<proteinExistence type="predicted"/>
<dbReference type="AlphaFoldDB" id="A0A914BCH6"/>
<dbReference type="OrthoDB" id="10336910at2759"/>
<dbReference type="RefSeq" id="XP_038073749.1">
    <property type="nucleotide sequence ID" value="XM_038217821.1"/>
</dbReference>
<feature type="region of interest" description="Disordered" evidence="1">
    <location>
        <begin position="547"/>
        <end position="580"/>
    </location>
</feature>
<feature type="region of interest" description="Disordered" evidence="1">
    <location>
        <begin position="309"/>
        <end position="336"/>
    </location>
</feature>
<feature type="region of interest" description="Disordered" evidence="1">
    <location>
        <begin position="490"/>
        <end position="520"/>
    </location>
</feature>
<accession>A0A914BCH6</accession>
<feature type="compositionally biased region" description="Basic residues" evidence="1">
    <location>
        <begin position="176"/>
        <end position="194"/>
    </location>
</feature>
<reference evidence="2" key="1">
    <citation type="submission" date="2022-11" db="UniProtKB">
        <authorList>
            <consortium name="EnsemblMetazoa"/>
        </authorList>
    </citation>
    <scope>IDENTIFICATION</scope>
</reference>
<dbReference type="GeneID" id="119741887"/>
<organism evidence="2 3">
    <name type="scientific">Patiria miniata</name>
    <name type="common">Bat star</name>
    <name type="synonym">Asterina miniata</name>
    <dbReference type="NCBI Taxonomy" id="46514"/>
    <lineage>
        <taxon>Eukaryota</taxon>
        <taxon>Metazoa</taxon>
        <taxon>Echinodermata</taxon>
        <taxon>Eleutherozoa</taxon>
        <taxon>Asterozoa</taxon>
        <taxon>Asteroidea</taxon>
        <taxon>Valvatacea</taxon>
        <taxon>Valvatida</taxon>
        <taxon>Asterinidae</taxon>
        <taxon>Patiria</taxon>
    </lineage>
</organism>
<feature type="compositionally biased region" description="Basic and acidic residues" evidence="1">
    <location>
        <begin position="255"/>
        <end position="265"/>
    </location>
</feature>
<feature type="region of interest" description="Disordered" evidence="1">
    <location>
        <begin position="223"/>
        <end position="269"/>
    </location>
</feature>
<evidence type="ECO:0000256" key="1">
    <source>
        <dbReference type="SAM" id="MobiDB-lite"/>
    </source>
</evidence>